<dbReference type="Proteomes" id="UP000006882">
    <property type="component" value="Chromosome G5"/>
</dbReference>
<name>A0A251P605_PRUPE</name>
<evidence type="ECO:0000313" key="2">
    <source>
        <dbReference type="Proteomes" id="UP000006882"/>
    </source>
</evidence>
<organism evidence="1 2">
    <name type="scientific">Prunus persica</name>
    <name type="common">Peach</name>
    <name type="synonym">Amygdalus persica</name>
    <dbReference type="NCBI Taxonomy" id="3760"/>
    <lineage>
        <taxon>Eukaryota</taxon>
        <taxon>Viridiplantae</taxon>
        <taxon>Streptophyta</taxon>
        <taxon>Embryophyta</taxon>
        <taxon>Tracheophyta</taxon>
        <taxon>Spermatophyta</taxon>
        <taxon>Magnoliopsida</taxon>
        <taxon>eudicotyledons</taxon>
        <taxon>Gunneridae</taxon>
        <taxon>Pentapetalae</taxon>
        <taxon>rosids</taxon>
        <taxon>fabids</taxon>
        <taxon>Rosales</taxon>
        <taxon>Rosaceae</taxon>
        <taxon>Amygdaloideae</taxon>
        <taxon>Amygdaleae</taxon>
        <taxon>Prunus</taxon>
    </lineage>
</organism>
<protein>
    <submittedName>
        <fullName evidence="1">Uncharacterized protein</fullName>
    </submittedName>
</protein>
<sequence>MTVVEYGIHLRRNVFRHNTSYLRHEKEIVYKSKLYLQHVHIYSSDIITLTKFNHAMVPLTLCRTLSDKKETY</sequence>
<dbReference type="AlphaFoldDB" id="A0A251P605"/>
<keyword evidence="2" id="KW-1185">Reference proteome</keyword>
<reference evidence="1 2" key="1">
    <citation type="journal article" date="2013" name="Nat. Genet.">
        <title>The high-quality draft genome of peach (Prunus persica) identifies unique patterns of genetic diversity, domestication and genome evolution.</title>
        <authorList>
            <consortium name="International Peach Genome Initiative"/>
            <person name="Verde I."/>
            <person name="Abbott A.G."/>
            <person name="Scalabrin S."/>
            <person name="Jung S."/>
            <person name="Shu S."/>
            <person name="Marroni F."/>
            <person name="Zhebentyayeva T."/>
            <person name="Dettori M.T."/>
            <person name="Grimwood J."/>
            <person name="Cattonaro F."/>
            <person name="Zuccolo A."/>
            <person name="Rossini L."/>
            <person name="Jenkins J."/>
            <person name="Vendramin E."/>
            <person name="Meisel L.A."/>
            <person name="Decroocq V."/>
            <person name="Sosinski B."/>
            <person name="Prochnik S."/>
            <person name="Mitros T."/>
            <person name="Policriti A."/>
            <person name="Cipriani G."/>
            <person name="Dondini L."/>
            <person name="Ficklin S."/>
            <person name="Goodstein D.M."/>
            <person name="Xuan P."/>
            <person name="Del Fabbro C."/>
            <person name="Aramini V."/>
            <person name="Copetti D."/>
            <person name="Gonzalez S."/>
            <person name="Horner D.S."/>
            <person name="Falchi R."/>
            <person name="Lucas S."/>
            <person name="Mica E."/>
            <person name="Maldonado J."/>
            <person name="Lazzari B."/>
            <person name="Bielenberg D."/>
            <person name="Pirona R."/>
            <person name="Miculan M."/>
            <person name="Barakat A."/>
            <person name="Testolin R."/>
            <person name="Stella A."/>
            <person name="Tartarini S."/>
            <person name="Tonutti P."/>
            <person name="Arus P."/>
            <person name="Orellana A."/>
            <person name="Wells C."/>
            <person name="Main D."/>
            <person name="Vizzotto G."/>
            <person name="Silva H."/>
            <person name="Salamini F."/>
            <person name="Schmutz J."/>
            <person name="Morgante M."/>
            <person name="Rokhsar D.S."/>
        </authorList>
    </citation>
    <scope>NUCLEOTIDE SEQUENCE [LARGE SCALE GENOMIC DNA]</scope>
    <source>
        <strain evidence="2">cv. Nemared</strain>
    </source>
</reference>
<dbReference type="EMBL" id="CM007655">
    <property type="protein sequence ID" value="ONI07016.1"/>
    <property type="molecule type" value="Genomic_DNA"/>
</dbReference>
<gene>
    <name evidence="1" type="ORF">PRUPE_5G095300</name>
</gene>
<evidence type="ECO:0000313" key="1">
    <source>
        <dbReference type="EMBL" id="ONI07016.1"/>
    </source>
</evidence>
<proteinExistence type="predicted"/>
<accession>A0A251P605</accession>
<dbReference type="Gramene" id="ONI07016">
    <property type="protein sequence ID" value="ONI07016"/>
    <property type="gene ID" value="PRUPE_5G095300"/>
</dbReference>